<keyword evidence="2" id="KW-1185">Reference proteome</keyword>
<dbReference type="Proteomes" id="UP000182110">
    <property type="component" value="Unassembled WGS sequence"/>
</dbReference>
<comment type="caution">
    <text evidence="1">The sequence shown here is derived from an EMBL/GenBank/DDBJ whole genome shotgun (WGS) entry which is preliminary data.</text>
</comment>
<accession>A0AAN2PC26</accession>
<proteinExistence type="predicted"/>
<dbReference type="AlphaFoldDB" id="A0AAN2PC26"/>
<protein>
    <submittedName>
        <fullName evidence="1">Uncharacterized protein</fullName>
    </submittedName>
</protein>
<dbReference type="EMBL" id="CCXW01000005">
    <property type="protein sequence ID" value="CEG25102.1"/>
    <property type="molecule type" value="Genomic_DNA"/>
</dbReference>
<gene>
    <name evidence="1" type="ORF">BN1180_05948</name>
</gene>
<evidence type="ECO:0000313" key="1">
    <source>
        <dbReference type="EMBL" id="CEG25102.1"/>
    </source>
</evidence>
<organism evidence="1 2">
    <name type="scientific">Peribacillus simplex</name>
    <dbReference type="NCBI Taxonomy" id="1478"/>
    <lineage>
        <taxon>Bacteria</taxon>
        <taxon>Bacillati</taxon>
        <taxon>Bacillota</taxon>
        <taxon>Bacilli</taxon>
        <taxon>Bacillales</taxon>
        <taxon>Bacillaceae</taxon>
        <taxon>Peribacillus</taxon>
    </lineage>
</organism>
<name>A0AAN2PC26_9BACI</name>
<sequence length="37" mass="4100">MIAGDETKIADVGALHLEKVGYGLYQDIGWKHAVRPF</sequence>
<reference evidence="1 2" key="1">
    <citation type="journal article" date="2014" name="Genome Announc.">
        <title>Genome Sequence of Bacillus simplex Strain P558, Isolated from a Human Fecal Sample.</title>
        <authorList>
            <person name="Croce O."/>
            <person name="Hugon P."/>
            <person name="Lagier J.C."/>
            <person name="Bibi F."/>
            <person name="Robert C."/>
            <person name="Azhar E.I."/>
            <person name="Raoult D."/>
            <person name="Fournier P.E."/>
        </authorList>
    </citation>
    <scope>NUCLEOTIDE SEQUENCE [LARGE SCALE GENOMIC DNA]</scope>
    <source>
        <strain evidence="1 2">P558</strain>
    </source>
</reference>
<evidence type="ECO:0000313" key="2">
    <source>
        <dbReference type="Proteomes" id="UP000182110"/>
    </source>
</evidence>